<dbReference type="PANTHER" id="PTHR28004:SF2">
    <property type="entry name" value="D-SERINE DEHYDRATASE"/>
    <property type="match status" value="1"/>
</dbReference>
<accession>I7ZBL0</accession>
<name>I7ZBL0_9GAMM</name>
<evidence type="ECO:0000313" key="3">
    <source>
        <dbReference type="Proteomes" id="UP000003704"/>
    </source>
</evidence>
<dbReference type="InterPro" id="IPR051466">
    <property type="entry name" value="D-amino_acid_metab_enzyme"/>
</dbReference>
<dbReference type="Gene3D" id="3.20.20.10">
    <property type="entry name" value="Alanine racemase"/>
    <property type="match status" value="1"/>
</dbReference>
<dbReference type="InterPro" id="IPR001608">
    <property type="entry name" value="Ala_racemase_N"/>
</dbReference>
<dbReference type="SUPFAM" id="SSF51419">
    <property type="entry name" value="PLP-binding barrel"/>
    <property type="match status" value="1"/>
</dbReference>
<feature type="domain" description="Alanine racemase N-terminal" evidence="1">
    <location>
        <begin position="42"/>
        <end position="289"/>
    </location>
</feature>
<proteinExistence type="predicted"/>
<evidence type="ECO:0000259" key="1">
    <source>
        <dbReference type="Pfam" id="PF01168"/>
    </source>
</evidence>
<protein>
    <submittedName>
        <fullName evidence="2">Amino acid aldolase or racemase-like protein</fullName>
    </submittedName>
</protein>
<sequence length="417" mass="44945">MTRAEASMLPTPMAEPALRDGEAYYRRLLRVVEGQRLPLALVDLDRLETNAQALQLRSGRLPIRLGTKSIRCVEILRHVQAMSAQFRGLFCYSAREAAWLHQQGFDDLLVGYPTLEADDFAAAARAVRSGATLTLMIDEADQALALAQAARTLGVRFRVALDLDMSSDLPGLWFGVRRSPLRDAQAALAVAACIREQAGALQLVGAMGYEAQLAGLQDRAPGSPLRNQLLRALKRHSQRELGRRRRQIVQALREAGHDIGLVNGGGTGSLEATAADTCITEATAGSGLYSPTLFDHFGHFHHLPAAFFALPVVRRPAPGLATCTGGGYIASGPAGADRLPSPFLPSGMRLLGDEGAGEVQTPVKLPPGFTPGLGAPLFFRHAKAGEMMERFDRLLLFRGDQAVATTPTYRGQGQNFF</sequence>
<dbReference type="PATRIC" id="fig|1172194.4.peg.2512"/>
<gene>
    <name evidence="2" type="ORF">WQQ_25990</name>
</gene>
<comment type="caution">
    <text evidence="2">The sequence shown here is derived from an EMBL/GenBank/DDBJ whole genome shotgun (WGS) entry which is preliminary data.</text>
</comment>
<evidence type="ECO:0000313" key="2">
    <source>
        <dbReference type="EMBL" id="EIT69017.1"/>
    </source>
</evidence>
<dbReference type="GO" id="GO:0036088">
    <property type="term" value="P:D-serine catabolic process"/>
    <property type="evidence" value="ECO:0007669"/>
    <property type="project" value="TreeGrafter"/>
</dbReference>
<dbReference type="AlphaFoldDB" id="I7ZBL0"/>
<reference evidence="2 3" key="1">
    <citation type="journal article" date="2012" name="J. Bacteriol.">
        <title>Genome Sequence of n-Alkane-Degrading Hydrocarboniphaga effusa Strain AP103T (ATCC BAA-332T).</title>
        <authorList>
            <person name="Chang H.K."/>
            <person name="Zylstra G.J."/>
            <person name="Chae J.C."/>
        </authorList>
    </citation>
    <scope>NUCLEOTIDE SEQUENCE [LARGE SCALE GENOMIC DNA]</scope>
    <source>
        <strain evidence="2 3">AP103</strain>
    </source>
</reference>
<dbReference type="InterPro" id="IPR029066">
    <property type="entry name" value="PLP-binding_barrel"/>
</dbReference>
<dbReference type="GO" id="GO:0008721">
    <property type="term" value="F:D-serine ammonia-lyase activity"/>
    <property type="evidence" value="ECO:0007669"/>
    <property type="project" value="TreeGrafter"/>
</dbReference>
<dbReference type="Pfam" id="PF01168">
    <property type="entry name" value="Ala_racemase_N"/>
    <property type="match status" value="1"/>
</dbReference>
<dbReference type="Proteomes" id="UP000003704">
    <property type="component" value="Unassembled WGS sequence"/>
</dbReference>
<dbReference type="EMBL" id="AKGD01000002">
    <property type="protein sequence ID" value="EIT69017.1"/>
    <property type="molecule type" value="Genomic_DNA"/>
</dbReference>
<keyword evidence="3" id="KW-1185">Reference proteome</keyword>
<organism evidence="2 3">
    <name type="scientific">Hydrocarboniphaga effusa AP103</name>
    <dbReference type="NCBI Taxonomy" id="1172194"/>
    <lineage>
        <taxon>Bacteria</taxon>
        <taxon>Pseudomonadati</taxon>
        <taxon>Pseudomonadota</taxon>
        <taxon>Gammaproteobacteria</taxon>
        <taxon>Nevskiales</taxon>
        <taxon>Nevskiaceae</taxon>
        <taxon>Hydrocarboniphaga</taxon>
    </lineage>
</organism>
<dbReference type="STRING" id="1172194.WQQ_25990"/>
<dbReference type="PANTHER" id="PTHR28004">
    <property type="entry name" value="ZGC:162816-RELATED"/>
    <property type="match status" value="1"/>
</dbReference>